<dbReference type="AlphaFoldDB" id="A0A511WQ37"/>
<gene>
    <name evidence="1" type="ORF">HFA01_06350</name>
</gene>
<name>A0A511WQ37_9BACI</name>
<reference evidence="1 2" key="1">
    <citation type="submission" date="2019-07" db="EMBL/GenBank/DDBJ databases">
        <title>Whole genome shotgun sequence of Halobacillus faecis NBRC 103569.</title>
        <authorList>
            <person name="Hosoyama A."/>
            <person name="Uohara A."/>
            <person name="Ohji S."/>
            <person name="Ichikawa N."/>
        </authorList>
    </citation>
    <scope>NUCLEOTIDE SEQUENCE [LARGE SCALE GENOMIC DNA]</scope>
    <source>
        <strain evidence="1 2">NBRC 103569</strain>
    </source>
</reference>
<evidence type="ECO:0000313" key="1">
    <source>
        <dbReference type="EMBL" id="GEN52373.1"/>
    </source>
</evidence>
<evidence type="ECO:0000313" key="2">
    <source>
        <dbReference type="Proteomes" id="UP000321886"/>
    </source>
</evidence>
<sequence length="55" mass="6034">MVEESGAINPLKPPLILFTDKIPKLKLNPMRIPMTVKVINIPKASTSPTLKNSAH</sequence>
<keyword evidence="2" id="KW-1185">Reference proteome</keyword>
<protein>
    <submittedName>
        <fullName evidence="1">Uncharacterized protein</fullName>
    </submittedName>
</protein>
<proteinExistence type="predicted"/>
<organism evidence="1 2">
    <name type="scientific">Halobacillus faecis</name>
    <dbReference type="NCBI Taxonomy" id="360184"/>
    <lineage>
        <taxon>Bacteria</taxon>
        <taxon>Bacillati</taxon>
        <taxon>Bacillota</taxon>
        <taxon>Bacilli</taxon>
        <taxon>Bacillales</taxon>
        <taxon>Bacillaceae</taxon>
        <taxon>Halobacillus</taxon>
    </lineage>
</organism>
<dbReference type="Proteomes" id="UP000321886">
    <property type="component" value="Unassembled WGS sequence"/>
</dbReference>
<accession>A0A511WQ37</accession>
<dbReference type="EMBL" id="BJYD01000004">
    <property type="protein sequence ID" value="GEN52373.1"/>
    <property type="molecule type" value="Genomic_DNA"/>
</dbReference>
<comment type="caution">
    <text evidence="1">The sequence shown here is derived from an EMBL/GenBank/DDBJ whole genome shotgun (WGS) entry which is preliminary data.</text>
</comment>